<feature type="non-terminal residue" evidence="1">
    <location>
        <position position="147"/>
    </location>
</feature>
<evidence type="ECO:0000313" key="2">
    <source>
        <dbReference type="Proteomes" id="UP000327085"/>
    </source>
</evidence>
<gene>
    <name evidence="1" type="ORF">ALMOND_2B017842</name>
</gene>
<organism evidence="1 2">
    <name type="scientific">Prunus dulcis</name>
    <name type="common">Almond</name>
    <name type="synonym">Amygdalus dulcis</name>
    <dbReference type="NCBI Taxonomy" id="3755"/>
    <lineage>
        <taxon>Eukaryota</taxon>
        <taxon>Viridiplantae</taxon>
        <taxon>Streptophyta</taxon>
        <taxon>Embryophyta</taxon>
        <taxon>Tracheophyta</taxon>
        <taxon>Spermatophyta</taxon>
        <taxon>Magnoliopsida</taxon>
        <taxon>eudicotyledons</taxon>
        <taxon>Gunneridae</taxon>
        <taxon>Pentapetalae</taxon>
        <taxon>rosids</taxon>
        <taxon>fabids</taxon>
        <taxon>Rosales</taxon>
        <taxon>Rosaceae</taxon>
        <taxon>Amygdaloideae</taxon>
        <taxon>Amygdaleae</taxon>
        <taxon>Prunus</taxon>
    </lineage>
</organism>
<proteinExistence type="predicted"/>
<sequence length="147" mass="16674">MCIPLVNGAIPALSFNSKGLPVRPGEPDCPFDFYLIGSCKYGATWARLKRTEKGTMGRSCCCLHHALSTVNNTSFGEEKKATQRSLAFMRSDNQLELKFIEKILSVVWTPKQTNAFLYLEKDQESLRDLTTSCHQEPSWDLLMEHQE</sequence>
<dbReference type="Gramene" id="VVA39100">
    <property type="protein sequence ID" value="VVA39100"/>
    <property type="gene ID" value="Prudul26B017842"/>
</dbReference>
<dbReference type="Proteomes" id="UP000327085">
    <property type="component" value="Chromosome 7"/>
</dbReference>
<protein>
    <submittedName>
        <fullName evidence="1">PREDICTED: zinc finger CCCH domain-containing</fullName>
    </submittedName>
</protein>
<dbReference type="InParanoid" id="A0A5E4GHF7"/>
<name>A0A5E4GHF7_PRUDU</name>
<accession>A0A5E4GHF7</accession>
<dbReference type="EMBL" id="CABIKO010000738">
    <property type="protein sequence ID" value="VVA39100.1"/>
    <property type="molecule type" value="Genomic_DNA"/>
</dbReference>
<reference evidence="2" key="1">
    <citation type="journal article" date="2020" name="Plant J.">
        <title>Transposons played a major role in the diversification between the closely related almond and peach genomes: results from the almond genome sequence.</title>
        <authorList>
            <person name="Alioto T."/>
            <person name="Alexiou K.G."/>
            <person name="Bardil A."/>
            <person name="Barteri F."/>
            <person name="Castanera R."/>
            <person name="Cruz F."/>
            <person name="Dhingra A."/>
            <person name="Duval H."/>
            <person name="Fernandez I Marti A."/>
            <person name="Frias L."/>
            <person name="Galan B."/>
            <person name="Garcia J.L."/>
            <person name="Howad W."/>
            <person name="Gomez-Garrido J."/>
            <person name="Gut M."/>
            <person name="Julca I."/>
            <person name="Morata J."/>
            <person name="Puigdomenech P."/>
            <person name="Ribeca P."/>
            <person name="Rubio Cabetas M.J."/>
            <person name="Vlasova A."/>
            <person name="Wirthensohn M."/>
            <person name="Garcia-Mas J."/>
            <person name="Gabaldon T."/>
            <person name="Casacuberta J.M."/>
            <person name="Arus P."/>
        </authorList>
    </citation>
    <scope>NUCLEOTIDE SEQUENCE [LARGE SCALE GENOMIC DNA]</scope>
    <source>
        <strain evidence="2">cv. Texas</strain>
    </source>
</reference>
<dbReference type="AlphaFoldDB" id="A0A5E4GHF7"/>
<evidence type="ECO:0000313" key="1">
    <source>
        <dbReference type="EMBL" id="VVA39100.1"/>
    </source>
</evidence>